<protein>
    <submittedName>
        <fullName evidence="2">IacB protein</fullName>
    </submittedName>
</protein>
<dbReference type="AlphaFoldDB" id="A0A8B6X406"/>
<dbReference type="RefSeq" id="WP_028311665.1">
    <property type="nucleotide sequence ID" value="NZ_AXWS01000013.1"/>
</dbReference>
<evidence type="ECO:0000313" key="1">
    <source>
        <dbReference type="Proteomes" id="UP000675920"/>
    </source>
</evidence>
<dbReference type="OrthoDB" id="7849477at2"/>
<keyword evidence="1" id="KW-1185">Reference proteome</keyword>
<sequence>MSDTKTPHRVLFCIGVNQNFFDATADEAKLVWSAFSQMMNGIADLPGVKVLGNMDDDRIMVGPSTAAPWTTYVLADVPDIETVTAACNLFRTIPVGDTGCKLWKYCRVEARVGRELVIPR</sequence>
<reference evidence="2" key="1">
    <citation type="submission" date="2025-08" db="UniProtKB">
        <authorList>
            <consortium name="RefSeq"/>
        </authorList>
    </citation>
    <scope>IDENTIFICATION</scope>
</reference>
<dbReference type="Proteomes" id="UP000675920">
    <property type="component" value="Unplaced"/>
</dbReference>
<organism evidence="1 2">
    <name type="scientific">Derxia gummosa DSM 723</name>
    <dbReference type="NCBI Taxonomy" id="1121388"/>
    <lineage>
        <taxon>Bacteria</taxon>
        <taxon>Pseudomonadati</taxon>
        <taxon>Pseudomonadota</taxon>
        <taxon>Betaproteobacteria</taxon>
        <taxon>Burkholderiales</taxon>
        <taxon>Alcaligenaceae</taxon>
        <taxon>Derxia</taxon>
    </lineage>
</organism>
<proteinExistence type="predicted"/>
<accession>A0A8B6X406</accession>
<name>A0A8B6X406_9BURK</name>
<evidence type="ECO:0000313" key="2">
    <source>
        <dbReference type="RefSeq" id="WP_028311665.1"/>
    </source>
</evidence>